<dbReference type="AlphaFoldDB" id="A0A939B422"/>
<dbReference type="Pfam" id="PF13505">
    <property type="entry name" value="OMP_b-brl"/>
    <property type="match status" value="1"/>
</dbReference>
<evidence type="ECO:0000313" key="4">
    <source>
        <dbReference type="EMBL" id="MBM6662618.1"/>
    </source>
</evidence>
<dbReference type="RefSeq" id="WP_205111211.1">
    <property type="nucleotide sequence ID" value="NZ_CAWUJD010000001.1"/>
</dbReference>
<sequence length="205" mass="22146">MKRVFTAILFVVALMTATATQAQIKFGLKGGLNVTNMSFSTDVIDKSNQTGFFVGPTVKFTLPLVGLGIDAAALYDQRDAKVGDEGDELTLKQRAINIPINLRYNIGLGSMAGIYLAAGPQFGFNIGDKTFSFDDGINYDMSKTNFSINVGAGVSLIQHLEIGFTYNIACGKTGEVNVLDVVDNTWNQVTKGRANAWQVSAAYYF</sequence>
<name>A0A939B422_9BACT</name>
<gene>
    <name evidence="4" type="ORF">H6B30_12790</name>
</gene>
<reference evidence="4 5" key="1">
    <citation type="journal article" date="2021" name="Sci. Rep.">
        <title>The distribution of antibiotic resistance genes in chicken gut microbiota commensals.</title>
        <authorList>
            <person name="Juricova H."/>
            <person name="Matiasovicova J."/>
            <person name="Kubasova T."/>
            <person name="Cejkova D."/>
            <person name="Rychlik I."/>
        </authorList>
    </citation>
    <scope>NUCLEOTIDE SEQUENCE [LARGE SCALE GENOMIC DNA]</scope>
    <source>
        <strain evidence="4 5">An819</strain>
    </source>
</reference>
<dbReference type="EMBL" id="JACJJL010000025">
    <property type="protein sequence ID" value="MBM6662618.1"/>
    <property type="molecule type" value="Genomic_DNA"/>
</dbReference>
<proteinExistence type="predicted"/>
<dbReference type="InterPro" id="IPR027385">
    <property type="entry name" value="Beta-barrel_OMP"/>
</dbReference>
<evidence type="ECO:0000259" key="3">
    <source>
        <dbReference type="Pfam" id="PF13505"/>
    </source>
</evidence>
<feature type="chain" id="PRO_5038096243" evidence="2">
    <location>
        <begin position="23"/>
        <end position="205"/>
    </location>
</feature>
<dbReference type="Proteomes" id="UP000764045">
    <property type="component" value="Unassembled WGS sequence"/>
</dbReference>
<feature type="domain" description="Outer membrane protein beta-barrel" evidence="3">
    <location>
        <begin position="9"/>
        <end position="205"/>
    </location>
</feature>
<feature type="signal peptide" evidence="2">
    <location>
        <begin position="1"/>
        <end position="22"/>
    </location>
</feature>
<comment type="caution">
    <text evidence="4">The sequence shown here is derived from an EMBL/GenBank/DDBJ whole genome shotgun (WGS) entry which is preliminary data.</text>
</comment>
<evidence type="ECO:0000256" key="2">
    <source>
        <dbReference type="SAM" id="SignalP"/>
    </source>
</evidence>
<keyword evidence="1 2" id="KW-0732">Signal</keyword>
<evidence type="ECO:0000313" key="5">
    <source>
        <dbReference type="Proteomes" id="UP000764045"/>
    </source>
</evidence>
<protein>
    <submittedName>
        <fullName evidence="4">Porin family protein</fullName>
    </submittedName>
</protein>
<evidence type="ECO:0000256" key="1">
    <source>
        <dbReference type="ARBA" id="ARBA00022729"/>
    </source>
</evidence>
<accession>A0A939B422</accession>
<organism evidence="4 5">
    <name type="scientific">Marseilla massiliensis</name>
    <dbReference type="NCBI Taxonomy" id="1841864"/>
    <lineage>
        <taxon>Bacteria</taxon>
        <taxon>Pseudomonadati</taxon>
        <taxon>Bacteroidota</taxon>
        <taxon>Bacteroidia</taxon>
        <taxon>Bacteroidales</taxon>
        <taxon>Prevotellaceae</taxon>
        <taxon>Marseilla</taxon>
    </lineage>
</organism>
<keyword evidence="5" id="KW-1185">Reference proteome</keyword>